<dbReference type="PROSITE" id="PS51450">
    <property type="entry name" value="LRR"/>
    <property type="match status" value="1"/>
</dbReference>
<dbReference type="SUPFAM" id="SSF52058">
    <property type="entry name" value="L domain-like"/>
    <property type="match status" value="2"/>
</dbReference>
<evidence type="ECO:0000256" key="2">
    <source>
        <dbReference type="ARBA" id="ARBA00022729"/>
    </source>
</evidence>
<dbReference type="Pfam" id="PF13855">
    <property type="entry name" value="LRR_8"/>
    <property type="match status" value="5"/>
</dbReference>
<dbReference type="SMART" id="SM00369">
    <property type="entry name" value="LRR_TYP"/>
    <property type="match status" value="9"/>
</dbReference>
<dbReference type="SMART" id="SM00365">
    <property type="entry name" value="LRR_SD22"/>
    <property type="match status" value="5"/>
</dbReference>
<keyword evidence="3" id="KW-0677">Repeat</keyword>
<dbReference type="PANTHER" id="PTHR45712:SF22">
    <property type="entry name" value="INSULIN-LIKE GROWTH FACTOR-BINDING PROTEIN COMPLEX ACID LABILE SUBUNIT"/>
    <property type="match status" value="1"/>
</dbReference>
<dbReference type="InterPro" id="IPR003591">
    <property type="entry name" value="Leu-rich_rpt_typical-subtyp"/>
</dbReference>
<evidence type="ECO:0000256" key="1">
    <source>
        <dbReference type="ARBA" id="ARBA00022614"/>
    </source>
</evidence>
<dbReference type="EMBL" id="BEZZ01000105">
    <property type="protein sequence ID" value="GCC25945.1"/>
    <property type="molecule type" value="Genomic_DNA"/>
</dbReference>
<keyword evidence="8" id="KW-1185">Reference proteome</keyword>
<dbReference type="Gene3D" id="3.80.10.10">
    <property type="entry name" value="Ribonuclease Inhibitor"/>
    <property type="match status" value="5"/>
</dbReference>
<dbReference type="AlphaFoldDB" id="A0A401S6C6"/>
<protein>
    <recommendedName>
        <fullName evidence="6">LRRCT domain-containing protein</fullName>
    </recommendedName>
</protein>
<dbReference type="OrthoDB" id="2020019at2759"/>
<evidence type="ECO:0000313" key="8">
    <source>
        <dbReference type="Proteomes" id="UP000287033"/>
    </source>
</evidence>
<feature type="compositionally biased region" description="Acidic residues" evidence="4">
    <location>
        <begin position="506"/>
        <end position="516"/>
    </location>
</feature>
<proteinExistence type="predicted"/>
<gene>
    <name evidence="7" type="ORF">chiPu_0004359</name>
</gene>
<keyword evidence="2 5" id="KW-0732">Signal</keyword>
<dbReference type="STRING" id="137246.A0A401S6C6"/>
<organism evidence="7 8">
    <name type="scientific">Chiloscyllium punctatum</name>
    <name type="common">Brownbanded bambooshark</name>
    <name type="synonym">Hemiscyllium punctatum</name>
    <dbReference type="NCBI Taxonomy" id="137246"/>
    <lineage>
        <taxon>Eukaryota</taxon>
        <taxon>Metazoa</taxon>
        <taxon>Chordata</taxon>
        <taxon>Craniata</taxon>
        <taxon>Vertebrata</taxon>
        <taxon>Chondrichthyes</taxon>
        <taxon>Elasmobranchii</taxon>
        <taxon>Galeomorphii</taxon>
        <taxon>Galeoidea</taxon>
        <taxon>Orectolobiformes</taxon>
        <taxon>Hemiscylliidae</taxon>
        <taxon>Chiloscyllium</taxon>
    </lineage>
</organism>
<dbReference type="InterPro" id="IPR001611">
    <property type="entry name" value="Leu-rich_rpt"/>
</dbReference>
<feature type="signal peptide" evidence="5">
    <location>
        <begin position="1"/>
        <end position="18"/>
    </location>
</feature>
<dbReference type="InterPro" id="IPR032675">
    <property type="entry name" value="LRR_dom_sf"/>
</dbReference>
<feature type="domain" description="LRRCT" evidence="6">
    <location>
        <begin position="424"/>
        <end position="473"/>
    </location>
</feature>
<dbReference type="SMART" id="SM00082">
    <property type="entry name" value="LRRCT"/>
    <property type="match status" value="1"/>
</dbReference>
<evidence type="ECO:0000256" key="5">
    <source>
        <dbReference type="SAM" id="SignalP"/>
    </source>
</evidence>
<name>A0A401S6C6_CHIPU</name>
<dbReference type="InterPro" id="IPR050333">
    <property type="entry name" value="SLRP"/>
</dbReference>
<evidence type="ECO:0000256" key="4">
    <source>
        <dbReference type="SAM" id="MobiDB-lite"/>
    </source>
</evidence>
<accession>A0A401S6C6</accession>
<sequence>MLLIYLLSILPFLMFCQSDCPTRCVCDPSKSVQCYRVTTVPKAIPSDTRKLHLGHNNIKQLRASDFGGLYGIEELALSSCGMEATEAHTFSTLTNLRTLELWKNKLRSVPSKLPSNVEVLKLGNNRIQALCETDFEGLAKLKILDLQNNKISKIYSRVLSSALKLESLILDSNSLELLSGPLKLPYLKRLSMQNNRLSSLPSNFFSFLPSLRFLSLSGNMFCKIPQKMPPLLRSLKMDKNLIDELQLQDLDYLSYLFELSLSENQLSTVNDALALTNLSIVDLSKNQLKAVPSRLPAQLRMLDCSHNFIQKISLQEFSGLCELKHLFLEYNNITVIGIDAWQHCLQLSDLALEQNQLSSFPKGLPDTLVRLDLKGNNITDIFKESVENLKQLRVLNLRNNRLLSLTPDVFGYLPRLRQLYLDGNPWNCTCDLMKIRVLLTARQVEIKSGFCATPDYYQGETWLSSTKILNSCGYNTLHGTKGKALLQIATKTAQEDDSSNVNGPADNEDYYDYDVD</sequence>
<reference evidence="7 8" key="1">
    <citation type="journal article" date="2018" name="Nat. Ecol. Evol.">
        <title>Shark genomes provide insights into elasmobranch evolution and the origin of vertebrates.</title>
        <authorList>
            <person name="Hara Y"/>
            <person name="Yamaguchi K"/>
            <person name="Onimaru K"/>
            <person name="Kadota M"/>
            <person name="Koyanagi M"/>
            <person name="Keeley SD"/>
            <person name="Tatsumi K"/>
            <person name="Tanaka K"/>
            <person name="Motone F"/>
            <person name="Kageyama Y"/>
            <person name="Nozu R"/>
            <person name="Adachi N"/>
            <person name="Nishimura O"/>
            <person name="Nakagawa R"/>
            <person name="Tanegashima C"/>
            <person name="Kiyatake I"/>
            <person name="Matsumoto R"/>
            <person name="Murakumo K"/>
            <person name="Nishida K"/>
            <person name="Terakita A"/>
            <person name="Kuratani S"/>
            <person name="Sato K"/>
            <person name="Hyodo S Kuraku.S."/>
        </authorList>
    </citation>
    <scope>NUCLEOTIDE SEQUENCE [LARGE SCALE GENOMIC DNA]</scope>
</reference>
<dbReference type="SMART" id="SM00364">
    <property type="entry name" value="LRR_BAC"/>
    <property type="match status" value="3"/>
</dbReference>
<feature type="region of interest" description="Disordered" evidence="4">
    <location>
        <begin position="495"/>
        <end position="516"/>
    </location>
</feature>
<dbReference type="OMA" id="TCPRRCS"/>
<evidence type="ECO:0000313" key="7">
    <source>
        <dbReference type="EMBL" id="GCC25945.1"/>
    </source>
</evidence>
<feature type="chain" id="PRO_5019288813" description="LRRCT domain-containing protein" evidence="5">
    <location>
        <begin position="19"/>
        <end position="516"/>
    </location>
</feature>
<keyword evidence="1" id="KW-0433">Leucine-rich repeat</keyword>
<dbReference type="PANTHER" id="PTHR45712">
    <property type="entry name" value="AGAP008170-PA"/>
    <property type="match status" value="1"/>
</dbReference>
<comment type="caution">
    <text evidence="7">The sequence shown here is derived from an EMBL/GenBank/DDBJ whole genome shotgun (WGS) entry which is preliminary data.</text>
</comment>
<dbReference type="Proteomes" id="UP000287033">
    <property type="component" value="Unassembled WGS sequence"/>
</dbReference>
<evidence type="ECO:0000259" key="6">
    <source>
        <dbReference type="SMART" id="SM00082"/>
    </source>
</evidence>
<evidence type="ECO:0000256" key="3">
    <source>
        <dbReference type="ARBA" id="ARBA00022737"/>
    </source>
</evidence>
<dbReference type="InterPro" id="IPR000483">
    <property type="entry name" value="Cys-rich_flank_reg_C"/>
</dbReference>